<name>A0A550JLB6_9BACT</name>
<dbReference type="GO" id="GO:0016024">
    <property type="term" value="P:CDP-diacylglycerol biosynthetic process"/>
    <property type="evidence" value="ECO:0007669"/>
    <property type="project" value="UniProtKB-UniPathway"/>
</dbReference>
<feature type="transmembrane region" description="Helical" evidence="19">
    <location>
        <begin position="115"/>
        <end position="135"/>
    </location>
</feature>
<evidence type="ECO:0000256" key="10">
    <source>
        <dbReference type="ARBA" id="ARBA00022679"/>
    </source>
</evidence>
<keyword evidence="13 19" id="KW-1133">Transmembrane helix</keyword>
<feature type="transmembrane region" description="Helical" evidence="19">
    <location>
        <begin position="206"/>
        <end position="226"/>
    </location>
</feature>
<dbReference type="Pfam" id="PF01148">
    <property type="entry name" value="CTP_transf_1"/>
    <property type="match status" value="1"/>
</dbReference>
<dbReference type="PROSITE" id="PS01315">
    <property type="entry name" value="CDS"/>
    <property type="match status" value="1"/>
</dbReference>
<dbReference type="EMBL" id="VJVV01000001">
    <property type="protein sequence ID" value="TRO84002.1"/>
    <property type="molecule type" value="Genomic_DNA"/>
</dbReference>
<evidence type="ECO:0000256" key="13">
    <source>
        <dbReference type="ARBA" id="ARBA00022989"/>
    </source>
</evidence>
<comment type="caution">
    <text evidence="20">The sequence shown here is derived from an EMBL/GenBank/DDBJ whole genome shotgun (WGS) entry which is preliminary data.</text>
</comment>
<evidence type="ECO:0000256" key="9">
    <source>
        <dbReference type="ARBA" id="ARBA00022516"/>
    </source>
</evidence>
<comment type="catalytic activity">
    <reaction evidence="1 18">
        <text>a 1,2-diacyl-sn-glycero-3-phosphate + CTP + H(+) = a CDP-1,2-diacyl-sn-glycerol + diphosphate</text>
        <dbReference type="Rhea" id="RHEA:16229"/>
        <dbReference type="ChEBI" id="CHEBI:15378"/>
        <dbReference type="ChEBI" id="CHEBI:33019"/>
        <dbReference type="ChEBI" id="CHEBI:37563"/>
        <dbReference type="ChEBI" id="CHEBI:58332"/>
        <dbReference type="ChEBI" id="CHEBI:58608"/>
        <dbReference type="EC" id="2.7.7.41"/>
    </reaction>
</comment>
<evidence type="ECO:0000256" key="3">
    <source>
        <dbReference type="ARBA" id="ARBA00005119"/>
    </source>
</evidence>
<comment type="similarity">
    <text evidence="5 18">Belongs to the CDS family.</text>
</comment>
<evidence type="ECO:0000256" key="14">
    <source>
        <dbReference type="ARBA" id="ARBA00023098"/>
    </source>
</evidence>
<evidence type="ECO:0000313" key="21">
    <source>
        <dbReference type="Proteomes" id="UP000317155"/>
    </source>
</evidence>
<dbReference type="GO" id="GO:0005886">
    <property type="term" value="C:plasma membrane"/>
    <property type="evidence" value="ECO:0007669"/>
    <property type="project" value="UniProtKB-SubCell"/>
</dbReference>
<feature type="transmembrane region" description="Helical" evidence="19">
    <location>
        <begin position="12"/>
        <end position="29"/>
    </location>
</feature>
<evidence type="ECO:0000256" key="1">
    <source>
        <dbReference type="ARBA" id="ARBA00001698"/>
    </source>
</evidence>
<keyword evidence="9" id="KW-0444">Lipid biosynthesis</keyword>
<keyword evidence="14" id="KW-0443">Lipid metabolism</keyword>
<evidence type="ECO:0000256" key="12">
    <source>
        <dbReference type="ARBA" id="ARBA00022695"/>
    </source>
</evidence>
<keyword evidence="21" id="KW-1185">Reference proteome</keyword>
<evidence type="ECO:0000256" key="18">
    <source>
        <dbReference type="RuleBase" id="RU003938"/>
    </source>
</evidence>
<comment type="subcellular location">
    <subcellularLocation>
        <location evidence="2">Cell membrane</location>
        <topology evidence="2">Multi-pass membrane protein</topology>
    </subcellularLocation>
</comment>
<evidence type="ECO:0000256" key="16">
    <source>
        <dbReference type="ARBA" id="ARBA00023209"/>
    </source>
</evidence>
<evidence type="ECO:0000256" key="7">
    <source>
        <dbReference type="ARBA" id="ARBA00019373"/>
    </source>
</evidence>
<keyword evidence="15 19" id="KW-0472">Membrane</keyword>
<sequence length="278" mass="29767">MSIPRRTAIKQRILTALISLPLLILFVSYAPPFLFNLLVIAVAGLGLTEFYRMALPGEPPRERNLAVAGGVLLTLAFAFNPAAAVPGLALATLLFASFLLFRFGDLSSVIQRLGLFLLGLLYLPLLFGHLALLHALPEGKYWVFLVLFIIMCSDSAAYFTGVSLGKRKLYPAISPNKSVEGALGGLVGGVFGALLFKFWFFSSLGIFDALLLGIVLGVCGQVGDLFESMIKRSFGVKDSGSLLPGHGGILDRLDSLIFAFAPVYYYALWFGPGAGGPA</sequence>
<dbReference type="PANTHER" id="PTHR46382:SF1">
    <property type="entry name" value="PHOSPHATIDATE CYTIDYLYLTRANSFERASE"/>
    <property type="match status" value="1"/>
</dbReference>
<keyword evidence="10 18" id="KW-0808">Transferase</keyword>
<dbReference type="EC" id="2.7.7.41" evidence="6 18"/>
<keyword evidence="12 18" id="KW-0548">Nucleotidyltransferase</keyword>
<keyword evidence="8" id="KW-1003">Cell membrane</keyword>
<feature type="transmembrane region" description="Helical" evidence="19">
    <location>
        <begin position="141"/>
        <end position="160"/>
    </location>
</feature>
<keyword evidence="17" id="KW-1208">Phospholipid metabolism</keyword>
<accession>A0A550JLB6</accession>
<evidence type="ECO:0000256" key="4">
    <source>
        <dbReference type="ARBA" id="ARBA00005189"/>
    </source>
</evidence>
<evidence type="ECO:0000256" key="15">
    <source>
        <dbReference type="ARBA" id="ARBA00023136"/>
    </source>
</evidence>
<keyword evidence="11 18" id="KW-0812">Transmembrane</keyword>
<dbReference type="InterPro" id="IPR000374">
    <property type="entry name" value="PC_trans"/>
</dbReference>
<feature type="transmembrane region" description="Helical" evidence="19">
    <location>
        <begin position="181"/>
        <end position="200"/>
    </location>
</feature>
<evidence type="ECO:0000256" key="2">
    <source>
        <dbReference type="ARBA" id="ARBA00004651"/>
    </source>
</evidence>
<feature type="transmembrane region" description="Helical" evidence="19">
    <location>
        <begin position="85"/>
        <end position="103"/>
    </location>
</feature>
<evidence type="ECO:0000256" key="17">
    <source>
        <dbReference type="ARBA" id="ARBA00023264"/>
    </source>
</evidence>
<comment type="pathway">
    <text evidence="3 18">Phospholipid metabolism; CDP-diacylglycerol biosynthesis; CDP-diacylglycerol from sn-glycerol 3-phosphate: step 3/3.</text>
</comment>
<dbReference type="UniPathway" id="UPA00557">
    <property type="reaction ID" value="UER00614"/>
</dbReference>
<reference evidence="20 21" key="1">
    <citation type="submission" date="2019-07" db="EMBL/GenBank/DDBJ databases">
        <title>Insights of Desulfuromonas acetexigens electromicrobiology.</title>
        <authorList>
            <person name="Katuri K."/>
            <person name="Sapireddy V."/>
            <person name="Shaw D.R."/>
            <person name="Saikaly P."/>
        </authorList>
    </citation>
    <scope>NUCLEOTIDE SEQUENCE [LARGE SCALE GENOMIC DNA]</scope>
    <source>
        <strain evidence="20 21">2873</strain>
    </source>
</reference>
<keyword evidence="16" id="KW-0594">Phospholipid biosynthesis</keyword>
<comment type="pathway">
    <text evidence="4">Lipid metabolism.</text>
</comment>
<dbReference type="Proteomes" id="UP000317155">
    <property type="component" value="Unassembled WGS sequence"/>
</dbReference>
<organism evidence="20 21">
    <name type="scientific">Trichloromonas acetexigens</name>
    <dbReference type="NCBI Taxonomy" id="38815"/>
    <lineage>
        <taxon>Bacteria</taxon>
        <taxon>Pseudomonadati</taxon>
        <taxon>Thermodesulfobacteriota</taxon>
        <taxon>Desulfuromonadia</taxon>
        <taxon>Desulfuromonadales</taxon>
        <taxon>Trichloromonadaceae</taxon>
        <taxon>Trichloromonas</taxon>
    </lineage>
</organism>
<protein>
    <recommendedName>
        <fullName evidence="7 18">Phosphatidate cytidylyltransferase</fullName>
        <ecNumber evidence="6 18">2.7.7.41</ecNumber>
    </recommendedName>
</protein>
<dbReference type="GO" id="GO:0004605">
    <property type="term" value="F:phosphatidate cytidylyltransferase activity"/>
    <property type="evidence" value="ECO:0007669"/>
    <property type="project" value="UniProtKB-EC"/>
</dbReference>
<evidence type="ECO:0000313" key="20">
    <source>
        <dbReference type="EMBL" id="TRO84002.1"/>
    </source>
</evidence>
<evidence type="ECO:0000256" key="11">
    <source>
        <dbReference type="ARBA" id="ARBA00022692"/>
    </source>
</evidence>
<proteinExistence type="inferred from homology"/>
<dbReference type="AlphaFoldDB" id="A0A550JLB6"/>
<evidence type="ECO:0000256" key="19">
    <source>
        <dbReference type="SAM" id="Phobius"/>
    </source>
</evidence>
<evidence type="ECO:0000256" key="8">
    <source>
        <dbReference type="ARBA" id="ARBA00022475"/>
    </source>
</evidence>
<dbReference type="OrthoDB" id="9799199at2"/>
<evidence type="ECO:0000256" key="5">
    <source>
        <dbReference type="ARBA" id="ARBA00010185"/>
    </source>
</evidence>
<dbReference type="RefSeq" id="WP_092053029.1">
    <property type="nucleotide sequence ID" value="NZ_FOJJ01000001.1"/>
</dbReference>
<evidence type="ECO:0000256" key="6">
    <source>
        <dbReference type="ARBA" id="ARBA00012487"/>
    </source>
</evidence>
<dbReference type="PANTHER" id="PTHR46382">
    <property type="entry name" value="PHOSPHATIDATE CYTIDYLYLTRANSFERASE"/>
    <property type="match status" value="1"/>
</dbReference>
<gene>
    <name evidence="20" type="ORF">FL622_02135</name>
</gene>